<evidence type="ECO:0000259" key="7">
    <source>
        <dbReference type="PROSITE" id="PS50811"/>
    </source>
</evidence>
<reference evidence="8" key="2">
    <citation type="submission" date="2023-02" db="EMBL/GenBank/DDBJ databases">
        <authorList>
            <person name="Swenson N.G."/>
            <person name="Wegrzyn J.L."/>
            <person name="Mcevoy S.L."/>
        </authorList>
    </citation>
    <scope>NUCLEOTIDE SEQUENCE</scope>
    <source>
        <strain evidence="8">91603</strain>
        <tissue evidence="8">Leaf</tissue>
    </source>
</reference>
<dbReference type="GO" id="GO:0009751">
    <property type="term" value="P:response to salicylic acid"/>
    <property type="evidence" value="ECO:0007669"/>
    <property type="project" value="UniProtKB-ARBA"/>
</dbReference>
<protein>
    <recommendedName>
        <fullName evidence="7">WRKY domain-containing protein</fullName>
    </recommendedName>
</protein>
<feature type="domain" description="WRKY" evidence="7">
    <location>
        <begin position="168"/>
        <end position="234"/>
    </location>
</feature>
<comment type="subcellular location">
    <subcellularLocation>
        <location evidence="1">Nucleus</location>
    </subcellularLocation>
</comment>
<evidence type="ECO:0000256" key="2">
    <source>
        <dbReference type="ARBA" id="ARBA00023015"/>
    </source>
</evidence>
<dbReference type="Pfam" id="PF03106">
    <property type="entry name" value="WRKY"/>
    <property type="match status" value="1"/>
</dbReference>
<dbReference type="GO" id="GO:0003700">
    <property type="term" value="F:DNA-binding transcription factor activity"/>
    <property type="evidence" value="ECO:0007669"/>
    <property type="project" value="InterPro"/>
</dbReference>
<evidence type="ECO:0000256" key="3">
    <source>
        <dbReference type="ARBA" id="ARBA00023125"/>
    </source>
</evidence>
<dbReference type="PANTHER" id="PTHR31429">
    <property type="entry name" value="WRKY TRANSCRIPTION FACTOR 36-RELATED"/>
    <property type="match status" value="1"/>
</dbReference>
<dbReference type="GO" id="GO:0005634">
    <property type="term" value="C:nucleus"/>
    <property type="evidence" value="ECO:0007669"/>
    <property type="project" value="UniProtKB-SubCell"/>
</dbReference>
<dbReference type="GO" id="GO:0043565">
    <property type="term" value="F:sequence-specific DNA binding"/>
    <property type="evidence" value="ECO:0007669"/>
    <property type="project" value="InterPro"/>
</dbReference>
<evidence type="ECO:0000256" key="6">
    <source>
        <dbReference type="SAM" id="MobiDB-lite"/>
    </source>
</evidence>
<feature type="region of interest" description="Disordered" evidence="6">
    <location>
        <begin position="97"/>
        <end position="158"/>
    </location>
</feature>
<keyword evidence="2" id="KW-0805">Transcription regulation</keyword>
<keyword evidence="9" id="KW-1185">Reference proteome</keyword>
<dbReference type="Proteomes" id="UP001064489">
    <property type="component" value="Chromosome 6"/>
</dbReference>
<dbReference type="GO" id="GO:0042742">
    <property type="term" value="P:defense response to bacterium"/>
    <property type="evidence" value="ECO:0007669"/>
    <property type="project" value="UniProtKB-ARBA"/>
</dbReference>
<reference evidence="8" key="1">
    <citation type="journal article" date="2022" name="Plant J.">
        <title>Strategies of tolerance reflected in two North American maple genomes.</title>
        <authorList>
            <person name="McEvoy S.L."/>
            <person name="Sezen U.U."/>
            <person name="Trouern-Trend A."/>
            <person name="McMahon S.M."/>
            <person name="Schaberg P.G."/>
            <person name="Yang J."/>
            <person name="Wegrzyn J.L."/>
            <person name="Swenson N.G."/>
        </authorList>
    </citation>
    <scope>NUCLEOTIDE SEQUENCE</scope>
    <source>
        <strain evidence="8">91603</strain>
    </source>
</reference>
<dbReference type="GO" id="GO:0002237">
    <property type="term" value="P:response to molecule of bacterial origin"/>
    <property type="evidence" value="ECO:0007669"/>
    <property type="project" value="UniProtKB-ARBA"/>
</dbReference>
<evidence type="ECO:0000313" key="9">
    <source>
        <dbReference type="Proteomes" id="UP001064489"/>
    </source>
</evidence>
<dbReference type="Gene3D" id="2.20.25.80">
    <property type="entry name" value="WRKY domain"/>
    <property type="match status" value="1"/>
</dbReference>
<evidence type="ECO:0000256" key="1">
    <source>
        <dbReference type="ARBA" id="ARBA00004123"/>
    </source>
</evidence>
<dbReference type="InterPro" id="IPR003657">
    <property type="entry name" value="WRKY_dom"/>
</dbReference>
<feature type="region of interest" description="Disordered" evidence="6">
    <location>
        <begin position="226"/>
        <end position="266"/>
    </location>
</feature>
<dbReference type="SUPFAM" id="SSF118290">
    <property type="entry name" value="WRKY DNA-binding domain"/>
    <property type="match status" value="1"/>
</dbReference>
<name>A0AAD5JH90_ACENE</name>
<gene>
    <name evidence="8" type="ORF">LWI28_021595</name>
</gene>
<dbReference type="SMART" id="SM00774">
    <property type="entry name" value="WRKY"/>
    <property type="match status" value="1"/>
</dbReference>
<evidence type="ECO:0000313" key="8">
    <source>
        <dbReference type="EMBL" id="KAI9192351.1"/>
    </source>
</evidence>
<dbReference type="InterPro" id="IPR044810">
    <property type="entry name" value="WRKY_plant"/>
</dbReference>
<sequence>MESSAWVDTNLNLNLNLNLNPHRDEIPVVQKREFDRNFADFDGKISVKQETGVSVEKLNQIISENKKLTEMLTVLCEKYNDLQKKYLDLKTIKNNPENNYDLITNSRKRKSDTEDYNNNNNMIGFNGQTTESSSSDEESCKKQKENSNNNIRPKVSRVYLRTTTGSSNSGLIVKDGYQWRKYGQKVTRDNPSPRAYFKCSFAPSCPVKKKVQRSAEDPSVLVATYEGEHNHPQPSKPELSLSPRSSSQLNSVPVSSSSSSMKSTGPTITLDMIKPGLFDFRSSKPVQEIDHDQAPAAIQQILVQQMASSLTRDPKFTAALAAAVSGRFNVDQSMTENW</sequence>
<dbReference type="GO" id="GO:0050832">
    <property type="term" value="P:defense response to fungus"/>
    <property type="evidence" value="ECO:0007669"/>
    <property type="project" value="UniProtKB-ARBA"/>
</dbReference>
<feature type="compositionally biased region" description="Low complexity" evidence="6">
    <location>
        <begin position="236"/>
        <end position="263"/>
    </location>
</feature>
<dbReference type="EMBL" id="JAJSOW010000004">
    <property type="protein sequence ID" value="KAI9192351.1"/>
    <property type="molecule type" value="Genomic_DNA"/>
</dbReference>
<keyword evidence="4" id="KW-0804">Transcription</keyword>
<dbReference type="InterPro" id="IPR036576">
    <property type="entry name" value="WRKY_dom_sf"/>
</dbReference>
<dbReference type="PROSITE" id="PS50811">
    <property type="entry name" value="WRKY"/>
    <property type="match status" value="1"/>
</dbReference>
<dbReference type="PANTHER" id="PTHR31429:SF76">
    <property type="entry name" value="WRKY FAMILY TRANSCRIPTION FACTOR-RELATED"/>
    <property type="match status" value="1"/>
</dbReference>
<proteinExistence type="predicted"/>
<dbReference type="GO" id="GO:0031347">
    <property type="term" value="P:regulation of defense response"/>
    <property type="evidence" value="ECO:0007669"/>
    <property type="project" value="UniProtKB-ARBA"/>
</dbReference>
<dbReference type="FunFam" id="2.20.25.80:FF:000008">
    <property type="entry name" value="WRKY transcription factor 40"/>
    <property type="match status" value="1"/>
</dbReference>
<keyword evidence="3" id="KW-0238">DNA-binding</keyword>
<accession>A0AAD5JH90</accession>
<evidence type="ECO:0000256" key="4">
    <source>
        <dbReference type="ARBA" id="ARBA00023163"/>
    </source>
</evidence>
<dbReference type="AlphaFoldDB" id="A0AAD5JH90"/>
<evidence type="ECO:0000256" key="5">
    <source>
        <dbReference type="ARBA" id="ARBA00023242"/>
    </source>
</evidence>
<organism evidence="8 9">
    <name type="scientific">Acer negundo</name>
    <name type="common">Box elder</name>
    <dbReference type="NCBI Taxonomy" id="4023"/>
    <lineage>
        <taxon>Eukaryota</taxon>
        <taxon>Viridiplantae</taxon>
        <taxon>Streptophyta</taxon>
        <taxon>Embryophyta</taxon>
        <taxon>Tracheophyta</taxon>
        <taxon>Spermatophyta</taxon>
        <taxon>Magnoliopsida</taxon>
        <taxon>eudicotyledons</taxon>
        <taxon>Gunneridae</taxon>
        <taxon>Pentapetalae</taxon>
        <taxon>rosids</taxon>
        <taxon>malvids</taxon>
        <taxon>Sapindales</taxon>
        <taxon>Sapindaceae</taxon>
        <taxon>Hippocastanoideae</taxon>
        <taxon>Acereae</taxon>
        <taxon>Acer</taxon>
    </lineage>
</organism>
<keyword evidence="5" id="KW-0539">Nucleus</keyword>
<comment type="caution">
    <text evidence="8">The sequence shown here is derived from an EMBL/GenBank/DDBJ whole genome shotgun (WGS) entry which is preliminary data.</text>
</comment>